<dbReference type="Proteomes" id="UP000789508">
    <property type="component" value="Unassembled WGS sequence"/>
</dbReference>
<evidence type="ECO:0000313" key="2">
    <source>
        <dbReference type="Proteomes" id="UP000789508"/>
    </source>
</evidence>
<evidence type="ECO:0000313" key="1">
    <source>
        <dbReference type="EMBL" id="CAG8630737.1"/>
    </source>
</evidence>
<keyword evidence="2" id="KW-1185">Reference proteome</keyword>
<sequence length="94" mass="11073">TKDGSESGYFRYLPKSKVYRKYFRTGSGLPKCSKLESPTETRKSYRNSKVLPKLESLTETRKSYRNSKVLLKLEPFTESRNSYQSQNSFFEHIM</sequence>
<feature type="non-terminal residue" evidence="1">
    <location>
        <position position="1"/>
    </location>
</feature>
<dbReference type="EMBL" id="CAJVPS010007005">
    <property type="protein sequence ID" value="CAG8630737.1"/>
    <property type="molecule type" value="Genomic_DNA"/>
</dbReference>
<accession>A0A9N9DCN6</accession>
<proteinExistence type="predicted"/>
<protein>
    <submittedName>
        <fullName evidence="1">7222_t:CDS:1</fullName>
    </submittedName>
</protein>
<dbReference type="AlphaFoldDB" id="A0A9N9DCN6"/>
<name>A0A9N9DCN6_9GLOM</name>
<organism evidence="1 2">
    <name type="scientific">Ambispora leptoticha</name>
    <dbReference type="NCBI Taxonomy" id="144679"/>
    <lineage>
        <taxon>Eukaryota</taxon>
        <taxon>Fungi</taxon>
        <taxon>Fungi incertae sedis</taxon>
        <taxon>Mucoromycota</taxon>
        <taxon>Glomeromycotina</taxon>
        <taxon>Glomeromycetes</taxon>
        <taxon>Archaeosporales</taxon>
        <taxon>Ambisporaceae</taxon>
        <taxon>Ambispora</taxon>
    </lineage>
</organism>
<dbReference type="OrthoDB" id="2460888at2759"/>
<comment type="caution">
    <text evidence="1">The sequence shown here is derived from an EMBL/GenBank/DDBJ whole genome shotgun (WGS) entry which is preliminary data.</text>
</comment>
<reference evidence="1" key="1">
    <citation type="submission" date="2021-06" db="EMBL/GenBank/DDBJ databases">
        <authorList>
            <person name="Kallberg Y."/>
            <person name="Tangrot J."/>
            <person name="Rosling A."/>
        </authorList>
    </citation>
    <scope>NUCLEOTIDE SEQUENCE</scope>
    <source>
        <strain evidence="1">FL130A</strain>
    </source>
</reference>
<gene>
    <name evidence="1" type="ORF">ALEPTO_LOCUS9343</name>
</gene>